<dbReference type="Pfam" id="PF00858">
    <property type="entry name" value="ASC"/>
    <property type="match status" value="1"/>
</dbReference>
<dbReference type="PRINTS" id="PR01078">
    <property type="entry name" value="AMINACHANNEL"/>
</dbReference>
<comment type="similarity">
    <text evidence="2 12">Belongs to the amiloride-sensitive sodium channel (TC 1.A.6) family.</text>
</comment>
<keyword evidence="9 13" id="KW-0472">Membrane</keyword>
<dbReference type="InterPro" id="IPR001873">
    <property type="entry name" value="ENaC"/>
</dbReference>
<keyword evidence="5 12" id="KW-0812">Transmembrane</keyword>
<keyword evidence="4 12" id="KW-0894">Sodium channel</keyword>
<evidence type="ECO:0000256" key="3">
    <source>
        <dbReference type="ARBA" id="ARBA00022448"/>
    </source>
</evidence>
<evidence type="ECO:0000256" key="1">
    <source>
        <dbReference type="ARBA" id="ARBA00004141"/>
    </source>
</evidence>
<dbReference type="InterPro" id="IPR020903">
    <property type="entry name" value="ENaC_CS"/>
</dbReference>
<evidence type="ECO:0000256" key="13">
    <source>
        <dbReference type="SAM" id="Phobius"/>
    </source>
</evidence>
<evidence type="ECO:0000313" key="15">
    <source>
        <dbReference type="RefSeq" id="XP_049302711.1"/>
    </source>
</evidence>
<evidence type="ECO:0000256" key="8">
    <source>
        <dbReference type="ARBA" id="ARBA00023065"/>
    </source>
</evidence>
<keyword evidence="10 12" id="KW-0739">Sodium transport</keyword>
<name>A0ABM3J0G6_BACDO</name>
<comment type="subcellular location">
    <subcellularLocation>
        <location evidence="1">Membrane</location>
        <topology evidence="1">Multi-pass membrane protein</topology>
    </subcellularLocation>
</comment>
<evidence type="ECO:0000256" key="5">
    <source>
        <dbReference type="ARBA" id="ARBA00022692"/>
    </source>
</evidence>
<evidence type="ECO:0000256" key="4">
    <source>
        <dbReference type="ARBA" id="ARBA00022461"/>
    </source>
</evidence>
<proteinExistence type="inferred from homology"/>
<reference evidence="14" key="1">
    <citation type="submission" date="2025-05" db="UniProtKB">
        <authorList>
            <consortium name="RefSeq"/>
        </authorList>
    </citation>
    <scope>NUCLEOTIDE SEQUENCE [LARGE SCALE GENOMIC DNA]</scope>
</reference>
<keyword evidence="8 12" id="KW-0406">Ion transport</keyword>
<keyword evidence="14" id="KW-1185">Reference proteome</keyword>
<dbReference type="Gene3D" id="1.10.287.770">
    <property type="entry name" value="YojJ-like"/>
    <property type="match status" value="1"/>
</dbReference>
<organism evidence="14 15">
    <name type="scientific">Bactrocera dorsalis</name>
    <name type="common">Oriental fruit fly</name>
    <name type="synonym">Dacus dorsalis</name>
    <dbReference type="NCBI Taxonomy" id="27457"/>
    <lineage>
        <taxon>Eukaryota</taxon>
        <taxon>Metazoa</taxon>
        <taxon>Ecdysozoa</taxon>
        <taxon>Arthropoda</taxon>
        <taxon>Hexapoda</taxon>
        <taxon>Insecta</taxon>
        <taxon>Pterygota</taxon>
        <taxon>Neoptera</taxon>
        <taxon>Endopterygota</taxon>
        <taxon>Diptera</taxon>
        <taxon>Brachycera</taxon>
        <taxon>Muscomorpha</taxon>
        <taxon>Tephritoidea</taxon>
        <taxon>Tephritidae</taxon>
        <taxon>Bactrocera</taxon>
        <taxon>Bactrocera</taxon>
    </lineage>
</organism>
<dbReference type="Proteomes" id="UP001652620">
    <property type="component" value="Chromosome 1"/>
</dbReference>
<gene>
    <name evidence="15" type="primary">LOC105232468</name>
</gene>
<dbReference type="GeneID" id="105232468"/>
<evidence type="ECO:0000256" key="10">
    <source>
        <dbReference type="ARBA" id="ARBA00023201"/>
    </source>
</evidence>
<keyword evidence="11 12" id="KW-0407">Ion channel</keyword>
<dbReference type="PROSITE" id="PS01206">
    <property type="entry name" value="ASC"/>
    <property type="match status" value="1"/>
</dbReference>
<evidence type="ECO:0000256" key="11">
    <source>
        <dbReference type="ARBA" id="ARBA00023303"/>
    </source>
</evidence>
<feature type="transmembrane region" description="Helical" evidence="13">
    <location>
        <begin position="63"/>
        <end position="85"/>
    </location>
</feature>
<dbReference type="Gene3D" id="2.60.470.10">
    <property type="entry name" value="Acid-sensing ion channels like domains"/>
    <property type="match status" value="1"/>
</dbReference>
<evidence type="ECO:0000256" key="6">
    <source>
        <dbReference type="ARBA" id="ARBA00022989"/>
    </source>
</evidence>
<sequence>MLTQEIVPNRRLTRIYPRANLITFENRREHNETRPKAFKDLKVVNVKVYPNDYLKPPQINEEILAFSLFWTVGFLCALGMLIFVIQKLAVRYNKRLFKTVVNSTNYPVYRIVFPEVHICNNNRLNWARFASAKENFLRPEHHNTELEQIFTQTVALYDNLRFGAFDVFESLSNKSLRSLDYVNFTNVAQFMAWRCDELLTDCVWRHNPMNCCDIFIARRSSFGFCMSFNTVEEITGQLRVPIDSKWPWRASREGPGNGLNVRVLINERLHSPFAHNRKGIMFMVMEPGVWWSFSNHVDLNDMVFVQLNAQLSFFDSNTRSIPSSVRECVFDNERNSADFKTLLNHKYMFENCRAECQQEYTMKYCNCTHDMFFPPSQYPSCKLSDMPCLAKNNERLKYFQQSGESEVLSTTLQELGMVCECFLNCLSLAYLIDIRAYDLPYVTQRPNDSFVDLDFFFMRDSIVVFRTTVVYTWVDLLVNFGNATALFLGCSVISVVELIYYFCVHLPRRIRSVHIKRKRPLRTANNYDSKLLENWMRQLYDHDVKNKESENTKEKQANST</sequence>
<keyword evidence="7" id="KW-0915">Sodium</keyword>
<reference evidence="15" key="2">
    <citation type="submission" date="2025-08" db="UniProtKB">
        <authorList>
            <consortium name="RefSeq"/>
        </authorList>
    </citation>
    <scope>IDENTIFICATION</scope>
    <source>
        <tissue evidence="15">Adult</tissue>
    </source>
</reference>
<feature type="transmembrane region" description="Helical" evidence="13">
    <location>
        <begin position="480"/>
        <end position="502"/>
    </location>
</feature>
<dbReference type="PANTHER" id="PTHR11690">
    <property type="entry name" value="AMILORIDE-SENSITIVE SODIUM CHANNEL-RELATED"/>
    <property type="match status" value="1"/>
</dbReference>
<keyword evidence="3 12" id="KW-0813">Transport</keyword>
<evidence type="ECO:0000256" key="12">
    <source>
        <dbReference type="RuleBase" id="RU000679"/>
    </source>
</evidence>
<evidence type="ECO:0000313" key="14">
    <source>
        <dbReference type="Proteomes" id="UP001652620"/>
    </source>
</evidence>
<dbReference type="RefSeq" id="XP_049302711.1">
    <property type="nucleotide sequence ID" value="XM_049446754.1"/>
</dbReference>
<protein>
    <submittedName>
        <fullName evidence="15">Pickpocket protein 19-like</fullName>
    </submittedName>
</protein>
<dbReference type="PANTHER" id="PTHR11690:SF288">
    <property type="entry name" value="AMILORIDE-SENSITIVE NA+ CHANNEL-RELATED"/>
    <property type="match status" value="1"/>
</dbReference>
<keyword evidence="6 13" id="KW-1133">Transmembrane helix</keyword>
<evidence type="ECO:0000256" key="7">
    <source>
        <dbReference type="ARBA" id="ARBA00023053"/>
    </source>
</evidence>
<accession>A0ABM3J0G6</accession>
<evidence type="ECO:0000256" key="9">
    <source>
        <dbReference type="ARBA" id="ARBA00023136"/>
    </source>
</evidence>
<evidence type="ECO:0000256" key="2">
    <source>
        <dbReference type="ARBA" id="ARBA00007193"/>
    </source>
</evidence>